<evidence type="ECO:0000256" key="3">
    <source>
        <dbReference type="ARBA" id="ARBA00022692"/>
    </source>
</evidence>
<protein>
    <submittedName>
        <fullName evidence="7">Uncharacterized protein</fullName>
    </submittedName>
</protein>
<organism evidence="7 8">
    <name type="scientific">Cichlidogyrus casuarinus</name>
    <dbReference type="NCBI Taxonomy" id="1844966"/>
    <lineage>
        <taxon>Eukaryota</taxon>
        <taxon>Metazoa</taxon>
        <taxon>Spiralia</taxon>
        <taxon>Lophotrochozoa</taxon>
        <taxon>Platyhelminthes</taxon>
        <taxon>Monogenea</taxon>
        <taxon>Monopisthocotylea</taxon>
        <taxon>Dactylogyridea</taxon>
        <taxon>Ancyrocephalidae</taxon>
        <taxon>Cichlidogyrus</taxon>
    </lineage>
</organism>
<dbReference type="GO" id="GO:0005310">
    <property type="term" value="F:dicarboxylic acid transmembrane transporter activity"/>
    <property type="evidence" value="ECO:0007669"/>
    <property type="project" value="UniProtKB-ARBA"/>
</dbReference>
<comment type="caution">
    <text evidence="7">The sequence shown here is derived from an EMBL/GenBank/DDBJ whole genome shotgun (WGS) entry which is preliminary data.</text>
</comment>
<dbReference type="EMBL" id="JBJKFK010007316">
    <property type="protein sequence ID" value="KAL3307454.1"/>
    <property type="molecule type" value="Genomic_DNA"/>
</dbReference>
<evidence type="ECO:0000256" key="4">
    <source>
        <dbReference type="ARBA" id="ARBA00022989"/>
    </source>
</evidence>
<dbReference type="PANTHER" id="PTHR10283">
    <property type="entry name" value="SOLUTE CARRIER FAMILY 13 MEMBER"/>
    <property type="match status" value="1"/>
</dbReference>
<dbReference type="GO" id="GO:0015556">
    <property type="term" value="F:C4-dicarboxylate transmembrane transporter activity"/>
    <property type="evidence" value="ECO:0007669"/>
    <property type="project" value="UniProtKB-ARBA"/>
</dbReference>
<proteinExistence type="inferred from homology"/>
<accession>A0ABD2PJ56</accession>
<evidence type="ECO:0000256" key="1">
    <source>
        <dbReference type="ARBA" id="ARBA00004141"/>
    </source>
</evidence>
<feature type="transmembrane region" description="Helical" evidence="6">
    <location>
        <begin position="15"/>
        <end position="37"/>
    </location>
</feature>
<gene>
    <name evidence="7" type="ORF">Ciccas_014030</name>
</gene>
<keyword evidence="8" id="KW-1185">Reference proteome</keyword>
<keyword evidence="5 6" id="KW-0472">Membrane</keyword>
<name>A0ABD2PJ56_9PLAT</name>
<feature type="transmembrane region" description="Helical" evidence="6">
    <location>
        <begin position="262"/>
        <end position="286"/>
    </location>
</feature>
<reference evidence="7 8" key="1">
    <citation type="submission" date="2024-11" db="EMBL/GenBank/DDBJ databases">
        <title>Adaptive evolution of stress response genes in parasites aligns with host niche diversity.</title>
        <authorList>
            <person name="Hahn C."/>
            <person name="Resl P."/>
        </authorList>
    </citation>
    <scope>NUCLEOTIDE SEQUENCE [LARGE SCALE GENOMIC DNA]</scope>
    <source>
        <strain evidence="7">EGGRZ-B1_66</strain>
        <tissue evidence="7">Body</tissue>
    </source>
</reference>
<dbReference type="InterPro" id="IPR001898">
    <property type="entry name" value="SLC13A/DASS"/>
</dbReference>
<sequence length="336" mass="37690">MYHRSLLVKELWTEYWRFVYLLVYPIVLAIPCAIVGTKLAAGTFCLFLIAGLWILEVLPIHITALLPIVLAPTLGVVPSRVICREYTSDTIFLFVGGIIIALAVENSQLHKRISIFVVKLVGTDKRMMLLGFMVPTWFLSMWINNTAATVMMVTIVNSVLSSLEQGLVTQDLALKILKTGKREDFAVELEKMEEPLSSELEEQDQAYREDIRKFGVALSLCTCYSATCGGIATLTGTAPNAVLRGIVTTRYGAVDNFTFSTWMAYAFPISFLQLIFTWIILMLIYIGPRWTFTLGKNRSSKALELERRSKAVIDQEARNLGPMTFQEISAGFLFLT</sequence>
<comment type="similarity">
    <text evidence="2">Belongs to the SLC13A/DASS transporter (TC 2.A.47) family. NADC subfamily.</text>
</comment>
<dbReference type="PANTHER" id="PTHR10283:SF82">
    <property type="entry name" value="SOLUTE CARRIER FAMILY 13 MEMBER 2"/>
    <property type="match status" value="1"/>
</dbReference>
<dbReference type="Proteomes" id="UP001626550">
    <property type="component" value="Unassembled WGS sequence"/>
</dbReference>
<dbReference type="AlphaFoldDB" id="A0ABD2PJ56"/>
<comment type="subcellular location">
    <subcellularLocation>
        <location evidence="1">Membrane</location>
        <topology evidence="1">Multi-pass membrane protein</topology>
    </subcellularLocation>
</comment>
<evidence type="ECO:0000313" key="7">
    <source>
        <dbReference type="EMBL" id="KAL3307454.1"/>
    </source>
</evidence>
<evidence type="ECO:0000256" key="5">
    <source>
        <dbReference type="ARBA" id="ARBA00023136"/>
    </source>
</evidence>
<dbReference type="Pfam" id="PF00939">
    <property type="entry name" value="Na_sulph_symp"/>
    <property type="match status" value="1"/>
</dbReference>
<dbReference type="GO" id="GO:0016020">
    <property type="term" value="C:membrane"/>
    <property type="evidence" value="ECO:0007669"/>
    <property type="project" value="UniProtKB-SubCell"/>
</dbReference>
<keyword evidence="3 6" id="KW-0812">Transmembrane</keyword>
<evidence type="ECO:0000256" key="2">
    <source>
        <dbReference type="ARBA" id="ARBA00006772"/>
    </source>
</evidence>
<evidence type="ECO:0000313" key="8">
    <source>
        <dbReference type="Proteomes" id="UP001626550"/>
    </source>
</evidence>
<feature type="transmembrane region" description="Helical" evidence="6">
    <location>
        <begin position="44"/>
        <end position="70"/>
    </location>
</feature>
<feature type="non-terminal residue" evidence="7">
    <location>
        <position position="336"/>
    </location>
</feature>
<keyword evidence="4 6" id="KW-1133">Transmembrane helix</keyword>
<evidence type="ECO:0000256" key="6">
    <source>
        <dbReference type="SAM" id="Phobius"/>
    </source>
</evidence>
<feature type="transmembrane region" description="Helical" evidence="6">
    <location>
        <begin position="90"/>
        <end position="106"/>
    </location>
</feature>